<name>A0AAN4ZBC2_9BILA</name>
<evidence type="ECO:0000313" key="2">
    <source>
        <dbReference type="EMBL" id="GMR34585.1"/>
    </source>
</evidence>
<evidence type="ECO:0000256" key="1">
    <source>
        <dbReference type="SAM" id="SignalP"/>
    </source>
</evidence>
<dbReference type="Proteomes" id="UP001328107">
    <property type="component" value="Unassembled WGS sequence"/>
</dbReference>
<gene>
    <name evidence="2" type="ORF">PMAYCL1PPCAC_04780</name>
</gene>
<evidence type="ECO:0000313" key="3">
    <source>
        <dbReference type="Proteomes" id="UP001328107"/>
    </source>
</evidence>
<dbReference type="AlphaFoldDB" id="A0AAN4ZBC2"/>
<protein>
    <submittedName>
        <fullName evidence="2">Uncharacterized protein</fullName>
    </submittedName>
</protein>
<feature type="non-terminal residue" evidence="2">
    <location>
        <position position="1"/>
    </location>
</feature>
<organism evidence="2 3">
    <name type="scientific">Pristionchus mayeri</name>
    <dbReference type="NCBI Taxonomy" id="1317129"/>
    <lineage>
        <taxon>Eukaryota</taxon>
        <taxon>Metazoa</taxon>
        <taxon>Ecdysozoa</taxon>
        <taxon>Nematoda</taxon>
        <taxon>Chromadorea</taxon>
        <taxon>Rhabditida</taxon>
        <taxon>Rhabditina</taxon>
        <taxon>Diplogasteromorpha</taxon>
        <taxon>Diplogasteroidea</taxon>
        <taxon>Neodiplogasteridae</taxon>
        <taxon>Pristionchus</taxon>
    </lineage>
</organism>
<keyword evidence="3" id="KW-1185">Reference proteome</keyword>
<keyword evidence="1" id="KW-0732">Signal</keyword>
<comment type="caution">
    <text evidence="2">The sequence shown here is derived from an EMBL/GenBank/DDBJ whole genome shotgun (WGS) entry which is preliminary data.</text>
</comment>
<feature type="chain" id="PRO_5042848263" evidence="1">
    <location>
        <begin position="22"/>
        <end position="63"/>
    </location>
</feature>
<feature type="signal peptide" evidence="1">
    <location>
        <begin position="1"/>
        <end position="21"/>
    </location>
</feature>
<dbReference type="EMBL" id="BTRK01000002">
    <property type="protein sequence ID" value="GMR34585.1"/>
    <property type="molecule type" value="Genomic_DNA"/>
</dbReference>
<sequence length="63" mass="6891">PIMQFLSTLLILVILAVTISAIPVGLGYAANPYQLTAVDQFTSGSILDATGNNNLWLSRRFFY</sequence>
<reference evidence="3" key="1">
    <citation type="submission" date="2022-10" db="EMBL/GenBank/DDBJ databases">
        <title>Genome assembly of Pristionchus species.</title>
        <authorList>
            <person name="Yoshida K."/>
            <person name="Sommer R.J."/>
        </authorList>
    </citation>
    <scope>NUCLEOTIDE SEQUENCE [LARGE SCALE GENOMIC DNA]</scope>
    <source>
        <strain evidence="3">RS5460</strain>
    </source>
</reference>
<accession>A0AAN4ZBC2</accession>
<proteinExistence type="predicted"/>